<keyword evidence="1" id="KW-0812">Transmembrane</keyword>
<keyword evidence="3" id="KW-1185">Reference proteome</keyword>
<feature type="transmembrane region" description="Helical" evidence="1">
    <location>
        <begin position="52"/>
        <end position="71"/>
    </location>
</feature>
<keyword evidence="1" id="KW-1133">Transmembrane helix</keyword>
<gene>
    <name evidence="2" type="ORF">QT711_13145</name>
</gene>
<dbReference type="EMBL" id="JAUBDI010000013">
    <property type="protein sequence ID" value="MDW0114137.1"/>
    <property type="molecule type" value="Genomic_DNA"/>
</dbReference>
<organism evidence="2 3">
    <name type="scientific">Sporosarcina saromensis</name>
    <dbReference type="NCBI Taxonomy" id="359365"/>
    <lineage>
        <taxon>Bacteria</taxon>
        <taxon>Bacillati</taxon>
        <taxon>Bacillota</taxon>
        <taxon>Bacilli</taxon>
        <taxon>Bacillales</taxon>
        <taxon>Caryophanaceae</taxon>
        <taxon>Sporosarcina</taxon>
    </lineage>
</organism>
<accession>A0ABU4GCP6</accession>
<feature type="transmembrane region" description="Helical" evidence="1">
    <location>
        <begin position="12"/>
        <end position="40"/>
    </location>
</feature>
<feature type="transmembrane region" description="Helical" evidence="1">
    <location>
        <begin position="121"/>
        <end position="140"/>
    </location>
</feature>
<name>A0ABU4GCP6_9BACL</name>
<evidence type="ECO:0000256" key="1">
    <source>
        <dbReference type="SAM" id="Phobius"/>
    </source>
</evidence>
<dbReference type="Proteomes" id="UP001282284">
    <property type="component" value="Unassembled WGS sequence"/>
</dbReference>
<evidence type="ECO:0000313" key="3">
    <source>
        <dbReference type="Proteomes" id="UP001282284"/>
    </source>
</evidence>
<comment type="caution">
    <text evidence="2">The sequence shown here is derived from an EMBL/GenBank/DDBJ whole genome shotgun (WGS) entry which is preliminary data.</text>
</comment>
<evidence type="ECO:0000313" key="2">
    <source>
        <dbReference type="EMBL" id="MDW0114137.1"/>
    </source>
</evidence>
<dbReference type="RefSeq" id="WP_317944958.1">
    <property type="nucleotide sequence ID" value="NZ_JAUBDI010000013.1"/>
</dbReference>
<keyword evidence="1" id="KW-0472">Membrane</keyword>
<reference evidence="2 3" key="1">
    <citation type="submission" date="2023-06" db="EMBL/GenBank/DDBJ databases">
        <title>Sporosarcina sp. nov., isolated from Korean traditional fermented seafood 'Jeotgal'.</title>
        <authorList>
            <person name="Yang A.I."/>
            <person name="Shin N.-R."/>
        </authorList>
    </citation>
    <scope>NUCLEOTIDE SEQUENCE [LARGE SCALE GENOMIC DNA]</scope>
    <source>
        <strain evidence="2 3">KCTC13119</strain>
    </source>
</reference>
<feature type="transmembrane region" description="Helical" evidence="1">
    <location>
        <begin position="146"/>
        <end position="169"/>
    </location>
</feature>
<sequence length="186" mass="20887">MNSALRRIFWGYLFIFFRIHIGIDVLMDPIGYMLIYSGCARIVDEFPQAKKAMIVAIVGSVLSIPSIVVNLSDPTLSYSWSMYGIALFLMKILVAFYLFIVLTDIVATIGKPSLIVKTRSTFKIFIGFHLFAFALQSFYMNTSGDGWVVLNVLSAIGVLIMDILFLLLLRKIRNAAPSSPQINYLL</sequence>
<protein>
    <submittedName>
        <fullName evidence="2">Uncharacterized protein</fullName>
    </submittedName>
</protein>
<proteinExistence type="predicted"/>
<feature type="transmembrane region" description="Helical" evidence="1">
    <location>
        <begin position="83"/>
        <end position="109"/>
    </location>
</feature>